<organism evidence="2 3">
    <name type="scientific">Gasterosteus aculeatus aculeatus</name>
    <name type="common">three-spined stickleback</name>
    <dbReference type="NCBI Taxonomy" id="481459"/>
    <lineage>
        <taxon>Eukaryota</taxon>
        <taxon>Metazoa</taxon>
        <taxon>Chordata</taxon>
        <taxon>Craniata</taxon>
        <taxon>Vertebrata</taxon>
        <taxon>Euteleostomi</taxon>
        <taxon>Actinopterygii</taxon>
        <taxon>Neopterygii</taxon>
        <taxon>Teleostei</taxon>
        <taxon>Neoteleostei</taxon>
        <taxon>Acanthomorphata</taxon>
        <taxon>Eupercaria</taxon>
        <taxon>Perciformes</taxon>
        <taxon>Cottioidei</taxon>
        <taxon>Gasterosteales</taxon>
        <taxon>Gasterosteidae</taxon>
        <taxon>Gasterosteus</taxon>
    </lineage>
</organism>
<dbReference type="KEGG" id="gat:120831321"/>
<dbReference type="InterPro" id="IPR000626">
    <property type="entry name" value="Ubiquitin-like_dom"/>
</dbReference>
<dbReference type="InterPro" id="IPR050158">
    <property type="entry name" value="Ubiquitin_ubiquitin-like"/>
</dbReference>
<dbReference type="InterPro" id="IPR029071">
    <property type="entry name" value="Ubiquitin-like_domsf"/>
</dbReference>
<feature type="domain" description="Ubiquitin-like" evidence="1">
    <location>
        <begin position="1"/>
        <end position="80"/>
    </location>
</feature>
<dbReference type="KEGG" id="gat:120831322"/>
<accession>A0AAQ4QQP1</accession>
<keyword evidence="3" id="KW-1185">Reference proteome</keyword>
<dbReference type="GeneID" id="120831321"/>
<dbReference type="CDD" id="cd17039">
    <property type="entry name" value="Ubl_ubiquitin_like"/>
    <property type="match status" value="1"/>
</dbReference>
<dbReference type="AlphaFoldDB" id="A0AAQ4QQP1"/>
<evidence type="ECO:0000313" key="3">
    <source>
        <dbReference type="Proteomes" id="UP000007635"/>
    </source>
</evidence>
<dbReference type="CTD" id="9636"/>
<proteinExistence type="predicted"/>
<feature type="domain" description="Ubiquitin-like" evidence="1">
    <location>
        <begin position="81"/>
        <end position="157"/>
    </location>
</feature>
<dbReference type="Gene3D" id="3.10.20.90">
    <property type="entry name" value="Phosphatidylinositol 3-kinase Catalytic Subunit, Chain A, domain 1"/>
    <property type="match status" value="2"/>
</dbReference>
<protein>
    <submittedName>
        <fullName evidence="2">ISG15 ubiquitin like modifier</fullName>
    </submittedName>
</protein>
<dbReference type="RefSeq" id="XP_040052637.1">
    <property type="nucleotide sequence ID" value="XM_040196703.1"/>
</dbReference>
<dbReference type="InterPro" id="IPR019956">
    <property type="entry name" value="Ubiquitin_dom"/>
</dbReference>
<reference evidence="2 3" key="1">
    <citation type="journal article" date="2021" name="G3 (Bethesda)">
        <title>Improved contiguity of the threespine stickleback genome using long-read sequencing.</title>
        <authorList>
            <person name="Nath S."/>
            <person name="Shaw D.E."/>
            <person name="White M.A."/>
        </authorList>
    </citation>
    <scope>NUCLEOTIDE SEQUENCE [LARGE SCALE GENOMIC DNA]</scope>
    <source>
        <strain evidence="2 3">Lake Benthic</strain>
    </source>
</reference>
<dbReference type="Ensembl" id="ENSGACT00000059896.1">
    <property type="protein sequence ID" value="ENSGACP00000049610.1"/>
    <property type="gene ID" value="ENSGACG00000008971.2"/>
</dbReference>
<dbReference type="PANTHER" id="PTHR10666">
    <property type="entry name" value="UBIQUITIN"/>
    <property type="match status" value="1"/>
</dbReference>
<dbReference type="Ensembl" id="ENSGACT00000081133.1">
    <property type="protein sequence ID" value="ENSGACP00000070509.1"/>
    <property type="gene ID" value="ENSGACG00000024793.1"/>
</dbReference>
<dbReference type="SMART" id="SM00213">
    <property type="entry name" value="UBQ"/>
    <property type="match status" value="2"/>
</dbReference>
<dbReference type="PRINTS" id="PR00348">
    <property type="entry name" value="UBIQUITIN"/>
</dbReference>
<sequence>MDLTIVMLNGTSHNMRVDHQDTVGSLKRQIQQKLGVAYETQKLVFTNGTSTHLNDDSKPISHYGLGPGARVSLLVTQPETIQVFLKNEKGKLSTYDIGPSETVGYFKSRVKAREGVPENQQRLIHQGREMSQDQSKLSDYGVQATSTIDLCFRLRGG</sequence>
<dbReference type="PROSITE" id="PS50053">
    <property type="entry name" value="UBIQUITIN_2"/>
    <property type="match status" value="2"/>
</dbReference>
<reference evidence="2" key="2">
    <citation type="submission" date="2025-05" db="UniProtKB">
        <authorList>
            <consortium name="Ensembl"/>
        </authorList>
    </citation>
    <scope>IDENTIFICATION</scope>
</reference>
<dbReference type="RefSeq" id="XP_040052636.1">
    <property type="nucleotide sequence ID" value="XM_040196702.1"/>
</dbReference>
<dbReference type="Ensembl" id="ENSGACT00000050628.1">
    <property type="protein sequence ID" value="ENSGACP00000052643.1"/>
    <property type="gene ID" value="ENSGACG00000024793.1"/>
</dbReference>
<dbReference type="SUPFAM" id="SSF54236">
    <property type="entry name" value="Ubiquitin-like"/>
    <property type="match status" value="2"/>
</dbReference>
<dbReference type="GeneID" id="120831322"/>
<dbReference type="Proteomes" id="UP000007635">
    <property type="component" value="Chromosome XIII"/>
</dbReference>
<evidence type="ECO:0000259" key="1">
    <source>
        <dbReference type="PROSITE" id="PS50053"/>
    </source>
</evidence>
<dbReference type="Pfam" id="PF00240">
    <property type="entry name" value="ubiquitin"/>
    <property type="match status" value="2"/>
</dbReference>
<name>A0AAQ4QQP1_GASAC</name>
<dbReference type="Ensembl" id="ENSGACT00000046334.1">
    <property type="protein sequence ID" value="ENSGACP00000050452.1"/>
    <property type="gene ID" value="ENSGACG00000024793.1"/>
</dbReference>
<evidence type="ECO:0000313" key="2">
    <source>
        <dbReference type="Ensembl" id="ENSGACP00000052643.1"/>
    </source>
</evidence>
<dbReference type="GeneTree" id="ENSGT00940000162007"/>